<dbReference type="InterPro" id="IPR001930">
    <property type="entry name" value="Peptidase_M1"/>
</dbReference>
<feature type="signal peptide" evidence="22">
    <location>
        <begin position="1"/>
        <end position="20"/>
    </location>
</feature>
<dbReference type="Pfam" id="PF11838">
    <property type="entry name" value="ERAP1_C"/>
    <property type="match status" value="2"/>
</dbReference>
<dbReference type="GO" id="GO:0005615">
    <property type="term" value="C:extracellular space"/>
    <property type="evidence" value="ECO:0007669"/>
    <property type="project" value="TreeGrafter"/>
</dbReference>
<evidence type="ECO:0000256" key="5">
    <source>
        <dbReference type="ARBA" id="ARBA00022475"/>
    </source>
</evidence>
<dbReference type="FunFam" id="1.10.390.10:FF:000013">
    <property type="entry name" value="Aminopeptidase N"/>
    <property type="match status" value="1"/>
</dbReference>
<dbReference type="Gene3D" id="3.30.2010.30">
    <property type="match status" value="1"/>
</dbReference>
<evidence type="ECO:0000256" key="19">
    <source>
        <dbReference type="PIRSR" id="PIRSR634016-1"/>
    </source>
</evidence>
<comment type="similarity">
    <text evidence="3">Belongs to the peptidase M1 family.</text>
</comment>
<feature type="chain" id="PRO_5032757082" evidence="22">
    <location>
        <begin position="21"/>
        <end position="2295"/>
    </location>
</feature>
<evidence type="ECO:0000313" key="27">
    <source>
        <dbReference type="Proteomes" id="UP000668214"/>
    </source>
</evidence>
<proteinExistence type="inferred from homology"/>
<gene>
    <name evidence="26" type="primary">Apn2_1</name>
    <name evidence="26" type="ORF">G6Z78_0010026</name>
</gene>
<reference evidence="26" key="1">
    <citation type="submission" date="2020-02" db="EMBL/GenBank/DDBJ databases">
        <title>Relaxed selection underlies rapid genomic changes in the transitions from sociality to social parasitism in ants.</title>
        <authorList>
            <person name="Bi X."/>
        </authorList>
    </citation>
    <scope>NUCLEOTIDE SEQUENCE</scope>
    <source>
        <strain evidence="26">BGI-DK2014c</strain>
        <tissue evidence="26">Whole body</tissue>
    </source>
</reference>
<dbReference type="Gene3D" id="2.60.40.1730">
    <property type="entry name" value="tricorn interacting facor f3 domain"/>
    <property type="match status" value="3"/>
</dbReference>
<protein>
    <submittedName>
        <fullName evidence="26">AMPN Aminopeptidase</fullName>
    </submittedName>
</protein>
<keyword evidence="6" id="KW-0336">GPI-anchor</keyword>
<keyword evidence="14" id="KW-1133">Transmembrane helix</keyword>
<keyword evidence="11" id="KW-0378">Hydrolase</keyword>
<feature type="domain" description="Peptidase M1 membrane alanine aminopeptidase" evidence="23">
    <location>
        <begin position="262"/>
        <end position="482"/>
    </location>
</feature>
<evidence type="ECO:0000256" key="15">
    <source>
        <dbReference type="ARBA" id="ARBA00023049"/>
    </source>
</evidence>
<dbReference type="InterPro" id="IPR034016">
    <property type="entry name" value="M1_APN-typ"/>
</dbReference>
<dbReference type="Gene3D" id="2.60.40.1910">
    <property type="match status" value="1"/>
</dbReference>
<feature type="domain" description="Aminopeptidase N-like N-terminal" evidence="25">
    <location>
        <begin position="37"/>
        <end position="226"/>
    </location>
</feature>
<dbReference type="SUPFAM" id="SSF55486">
    <property type="entry name" value="Metalloproteases ('zincins'), catalytic domain"/>
    <property type="match status" value="3"/>
</dbReference>
<dbReference type="GO" id="GO:0098552">
    <property type="term" value="C:side of membrane"/>
    <property type="evidence" value="ECO:0007669"/>
    <property type="project" value="UniProtKB-KW"/>
</dbReference>
<dbReference type="InterPro" id="IPR045357">
    <property type="entry name" value="Aminopeptidase_N-like_N"/>
</dbReference>
<dbReference type="GO" id="GO:0043171">
    <property type="term" value="P:peptide catabolic process"/>
    <property type="evidence" value="ECO:0007669"/>
    <property type="project" value="TreeGrafter"/>
</dbReference>
<keyword evidence="4 26" id="KW-0031">Aminopeptidase</keyword>
<evidence type="ECO:0000256" key="11">
    <source>
        <dbReference type="ARBA" id="ARBA00022801"/>
    </source>
</evidence>
<keyword evidence="27" id="KW-1185">Reference proteome</keyword>
<evidence type="ECO:0000259" key="25">
    <source>
        <dbReference type="Pfam" id="PF17900"/>
    </source>
</evidence>
<keyword evidence="16" id="KW-0472">Membrane</keyword>
<dbReference type="EMBL" id="JAANIA010000992">
    <property type="protein sequence ID" value="KAG5322226.1"/>
    <property type="molecule type" value="Genomic_DNA"/>
</dbReference>
<feature type="binding site" evidence="20">
    <location>
        <position position="330"/>
    </location>
    <ligand>
        <name>Zn(2+)</name>
        <dbReference type="ChEBI" id="CHEBI:29105"/>
        <note>catalytic</note>
    </ligand>
</feature>
<comment type="cofactor">
    <cofactor evidence="20">
        <name>Zn(2+)</name>
        <dbReference type="ChEBI" id="CHEBI:29105"/>
    </cofactor>
    <text evidence="20">Binds 1 zinc ion per subunit.</text>
</comment>
<dbReference type="GO" id="GO:0005737">
    <property type="term" value="C:cytoplasm"/>
    <property type="evidence" value="ECO:0007669"/>
    <property type="project" value="TreeGrafter"/>
</dbReference>
<dbReference type="InterPro" id="IPR042097">
    <property type="entry name" value="Aminopeptidase_N-like_N_sf"/>
</dbReference>
<evidence type="ECO:0000256" key="6">
    <source>
        <dbReference type="ARBA" id="ARBA00022622"/>
    </source>
</evidence>
<comment type="subcellular location">
    <subcellularLocation>
        <location evidence="2">Cell membrane</location>
        <topology evidence="2">Lipid-anchor</topology>
        <topology evidence="2">GPI-anchor</topology>
    </subcellularLocation>
    <subcellularLocation>
        <location evidence="1">Membrane</location>
        <topology evidence="1">Single-pass type II membrane protein</topology>
    </subcellularLocation>
</comment>
<evidence type="ECO:0000256" key="4">
    <source>
        <dbReference type="ARBA" id="ARBA00022438"/>
    </source>
</evidence>
<feature type="domain" description="ERAP1-like C-terminal" evidence="24">
    <location>
        <begin position="2034"/>
        <end position="2293"/>
    </location>
</feature>
<evidence type="ECO:0000259" key="24">
    <source>
        <dbReference type="Pfam" id="PF11838"/>
    </source>
</evidence>
<feature type="binding site" evidence="20">
    <location>
        <position position="353"/>
    </location>
    <ligand>
        <name>Zn(2+)</name>
        <dbReference type="ChEBI" id="CHEBI:29105"/>
        <note>catalytic</note>
    </ligand>
</feature>
<evidence type="ECO:0000256" key="17">
    <source>
        <dbReference type="ARBA" id="ARBA00023180"/>
    </source>
</evidence>
<keyword evidence="15" id="KW-0482">Metalloprotease</keyword>
<feature type="active site" description="Proton acceptor" evidence="19">
    <location>
        <position position="331"/>
    </location>
</feature>
<evidence type="ECO:0000313" key="26">
    <source>
        <dbReference type="EMBL" id="KAG5322226.1"/>
    </source>
</evidence>
<dbReference type="Gene3D" id="1.10.390.10">
    <property type="entry name" value="Neutral Protease Domain 2"/>
    <property type="match status" value="2"/>
</dbReference>
<keyword evidence="13" id="KW-0735">Signal-anchor</keyword>
<dbReference type="PANTHER" id="PTHR11533">
    <property type="entry name" value="PROTEASE M1 ZINC METALLOPROTEASE"/>
    <property type="match status" value="1"/>
</dbReference>
<dbReference type="GO" id="GO:0006508">
    <property type="term" value="P:proteolysis"/>
    <property type="evidence" value="ECO:0007669"/>
    <property type="project" value="UniProtKB-KW"/>
</dbReference>
<evidence type="ECO:0000259" key="23">
    <source>
        <dbReference type="Pfam" id="PF01433"/>
    </source>
</evidence>
<dbReference type="InterPro" id="IPR050344">
    <property type="entry name" value="Peptidase_M1_aminopeptidases"/>
</dbReference>
<evidence type="ECO:0000256" key="7">
    <source>
        <dbReference type="ARBA" id="ARBA00022670"/>
    </source>
</evidence>
<accession>A0A836FMF6</accession>
<evidence type="ECO:0000256" key="22">
    <source>
        <dbReference type="SAM" id="SignalP"/>
    </source>
</evidence>
<keyword evidence="9 20" id="KW-0479">Metal-binding</keyword>
<evidence type="ECO:0000256" key="21">
    <source>
        <dbReference type="PIRSR" id="PIRSR634016-4"/>
    </source>
</evidence>
<feature type="domain" description="Peptidase M1 membrane alanine aminopeptidase" evidence="23">
    <location>
        <begin position="1777"/>
        <end position="2006"/>
    </location>
</feature>
<keyword evidence="12 20" id="KW-0862">Zinc</keyword>
<dbReference type="Gene3D" id="1.25.50.20">
    <property type="match status" value="3"/>
</dbReference>
<dbReference type="GO" id="GO:0005886">
    <property type="term" value="C:plasma membrane"/>
    <property type="evidence" value="ECO:0007669"/>
    <property type="project" value="UniProtKB-SubCell"/>
</dbReference>
<evidence type="ECO:0000256" key="12">
    <source>
        <dbReference type="ARBA" id="ARBA00022833"/>
    </source>
</evidence>
<feature type="site" description="Transition state stabilizer" evidence="21">
    <location>
        <position position="415"/>
    </location>
</feature>
<evidence type="ECO:0000256" key="16">
    <source>
        <dbReference type="ARBA" id="ARBA00023136"/>
    </source>
</evidence>
<dbReference type="PANTHER" id="PTHR11533:SF290">
    <property type="entry name" value="AMINOPEPTIDASE"/>
    <property type="match status" value="1"/>
</dbReference>
<comment type="caution">
    <text evidence="26">The sequence shown here is derived from an EMBL/GenBank/DDBJ whole genome shotgun (WGS) entry which is preliminary data.</text>
</comment>
<keyword evidence="17" id="KW-0325">Glycoprotein</keyword>
<feature type="non-terminal residue" evidence="26">
    <location>
        <position position="1"/>
    </location>
</feature>
<feature type="binding site" evidence="20">
    <location>
        <position position="334"/>
    </location>
    <ligand>
        <name>Zn(2+)</name>
        <dbReference type="ChEBI" id="CHEBI:29105"/>
        <note>catalytic</note>
    </ligand>
</feature>
<dbReference type="CDD" id="cd09601">
    <property type="entry name" value="M1_APN-Q_like"/>
    <property type="match status" value="3"/>
</dbReference>
<dbReference type="Pfam" id="PF17900">
    <property type="entry name" value="Peptidase_M1_N"/>
    <property type="match status" value="3"/>
</dbReference>
<feature type="domain" description="Peptidase M1 membrane alanine aminopeptidase" evidence="23">
    <location>
        <begin position="1128"/>
        <end position="1287"/>
    </location>
</feature>
<feature type="domain" description="Aminopeptidase N-like N-terminal" evidence="25">
    <location>
        <begin position="1552"/>
        <end position="1740"/>
    </location>
</feature>
<feature type="domain" description="ERAP1-like C-terminal" evidence="24">
    <location>
        <begin position="560"/>
        <end position="839"/>
    </location>
</feature>
<evidence type="ECO:0000256" key="18">
    <source>
        <dbReference type="ARBA" id="ARBA00023288"/>
    </source>
</evidence>
<dbReference type="FunFam" id="2.60.40.1910:FF:000008">
    <property type="entry name" value="Aminopeptidase"/>
    <property type="match status" value="1"/>
</dbReference>
<dbReference type="Proteomes" id="UP000668214">
    <property type="component" value="Unassembled WGS sequence"/>
</dbReference>
<evidence type="ECO:0000256" key="2">
    <source>
        <dbReference type="ARBA" id="ARBA00004609"/>
    </source>
</evidence>
<dbReference type="GO" id="GO:0042277">
    <property type="term" value="F:peptide binding"/>
    <property type="evidence" value="ECO:0007669"/>
    <property type="project" value="TreeGrafter"/>
</dbReference>
<feature type="non-terminal residue" evidence="26">
    <location>
        <position position="2295"/>
    </location>
</feature>
<keyword evidence="5" id="KW-1003">Cell membrane</keyword>
<evidence type="ECO:0000256" key="1">
    <source>
        <dbReference type="ARBA" id="ARBA00004606"/>
    </source>
</evidence>
<evidence type="ECO:0000256" key="9">
    <source>
        <dbReference type="ARBA" id="ARBA00022723"/>
    </source>
</evidence>
<sequence length="2295" mass="269285">MRFLKLLLNIGVILTRTVFCIDNNLEIINRLPNNTIPIHYNINLTLYLEEGNFIFHGESNINIEIRYKSSKISLHSRDLEINETATTLINDKDTVYKPMKHIHNNVTNILTLNFNNVLLPGLYILNMKFSGNLLPVSRQGGFIKFPYIDKGNDTKWLAATYFEPDGARRTFPCWDEPALKATFNISVKHHQKYGVLSNMPIREQFLEQDGMMQTHFDITPIMSTYIVAIVMSDFVRVSNANETINIWCKSSLTSKVKFVHSIAEKVVEFLIQYTNSSQKIPKMDHVLISNFTVGGMENWGLIIYHESKIIYDDSSDPIYRKTEIAITVAHELTHQWFGNLVTPSWWSYLWLNEGFASFFETYIINKIFQDWRLMNFLLIRTLQQCFLKDIGSMNSVTLKLGNTFEKKSLFSDEVYKKAPVLLRMLHNTITDEVFRKGLITYLTTHQFSSASPDDLWSAMQSALDESNVPHKDYRIKEVMDTWMNQERYPFVDVVRNYETGEVTISQTCVRQYSETSQTTKWWIPITFATQSNPDFSNTIPRYWLRPDQHNISFIISPDDWIIVNLQQTGYYRVTYDIKNYQKLAHYLNSKEYKNIHVVNRAQIIIDLLAMVFADRINGYLFIHLISYFFQEREYAAWQPLFQMIESIPTILLLPEFYHIKIRLTQLLEILLDYVGYIDNPNDDDITKLTRLDALKWACTLGHEKCKKMTALKLSEHLMHPKTHKIPYEEEFMYCTGMMAANKTTWDKMLELYLKDEKVEKQILESLSCAEDPDIIINYLNIISLNTSLFHDDEHSFVFKNVLEKYACNDKIRDYVLKNMEIIKPSWWKENIIAYLKNQFCIHIFLKQLSMFSLHQLIYLIILFIKGFDMGFLKLLLNIGLILAIRTIPCIGQNREIIKRLPNNTIPVHYNISLIPYLKEDNFTFYGKSNVNIEIRYASSKISLHSRELKINETATTLINDNNTVYKPLKHIYNVTTNILTLNFNDILSPGLYILNMKFAGNLSKSSQKQGFMKFSYTTYKGNTKWLAVTHFEPNGAKRMFPCWDEPALKATFNISILHHQTHSVLSNMPIRKQFLEQKDMIHTHFETTPVMSTYIVAIVMIDFIKVPNANNTINMWCKSLTSKVTLAHNIAEKVVKFLIQYTNSSLKVPKMDYVLIPKFVVGSMENWGLITYDESKIVYDDNKDPTYQKTKVALTVTHKLAHQWFGNLVTPSWWSYLWLSKGLASFFQTYIINKIFENYRRTTELLTIQKIQQCHHQDTSSLNFVTMKLGSTFEDNSLNSFVYKKGYYRVSYDTKNWQKIAHYLNSNNYTKIHVFNRAQIIIDWFISMLDDRMNSYSFFQFIRYLSKDRDYVAWQPLFEIIEHMPTLLLPELIHIKKIIKNDDITKLTRINALKCACILGNKKCKEVTALKLSKYLADPKTYKIPQKEKFMYCAGMMAANRTTWDKMFKLYLKKEKKWERTKLLKSWSCAEDLDIIINYLNILALNTSLFHNNTHSFIFKCILEKHARNDLILDHILNNFTIIILILAIRMIPCIGIKNLEIMTQLPRNTIPIQYNIHLTTYLKQGNYTFYGESNVNIKIRYASSIISLHSRELKIIETATTLINDNGTIYKPMKHTHNNITDILTLNFNKILSPGLYILNMKFVGYFSEPSENLGFMKFSHIASEKQKLEFAITHFLPNGARRMFPCWDEPALKATFNISVMHHTQYRILSNMPVKEIYDEQDNMRTTYFETTPIMPTYTVTIVMLQFISFSSLVHETIHTFWCHRSTLVPTYLGFAHNVSEKITEILTEYTNCSLKISKIDHVVIPEFTINGTGNWGLITYDYSNLIYDKEKDPTYEKVLITMFITHKLAFQWFGNLVTPSWWPYLWLSEGIASFIQKLVVEKSIFFLQIFKLPVMYLLDIENIQQCLLQDIGSLNSVTLKSSFDDILDKLPHYFTEIFNKFLLRMLCNTITAEIFRKGLITYLVKHQFSTATPNDLWSAMQSALDESDIPHENYTIKEVMDTWLNQERYPVVRVERNYETGEVTISQTCIQQHGYYRVNYDIRNWEKISHYLNTNEYANIHVLNRAQIIADLHAMVIDDRIGGYLFLQLINYLKRDTNGVAWQPLLDIIYIMPKPLLLPEMKHVKERYKQLLHKFLQHIKYKRNRNDDDVTKLTRINALKCACNLGIKKCKEVTALKLNRHLMNPETYKIPRREKFMYCTGMMAANKTTWNKMFDIYIRGKLNEDPKRLLMGLSCAENPNIIINYLNILAFNTSFFDNDDHAHVFKYILKRHSHNDKILKYILNNFEAIKPK</sequence>
<dbReference type="Pfam" id="PF01433">
    <property type="entry name" value="Peptidase_M1"/>
    <property type="match status" value="3"/>
</dbReference>
<dbReference type="PRINTS" id="PR00756">
    <property type="entry name" value="ALADIPTASE"/>
</dbReference>
<name>A0A836FMF6_9HYME</name>
<keyword evidence="10 22" id="KW-0732">Signal</keyword>
<keyword evidence="8" id="KW-0812">Transmembrane</keyword>
<organism evidence="26 27">
    <name type="scientific">Pseudoatta argentina</name>
    <dbReference type="NCBI Taxonomy" id="621737"/>
    <lineage>
        <taxon>Eukaryota</taxon>
        <taxon>Metazoa</taxon>
        <taxon>Ecdysozoa</taxon>
        <taxon>Arthropoda</taxon>
        <taxon>Hexapoda</taxon>
        <taxon>Insecta</taxon>
        <taxon>Pterygota</taxon>
        <taxon>Neoptera</taxon>
        <taxon>Endopterygota</taxon>
        <taxon>Hymenoptera</taxon>
        <taxon>Apocrita</taxon>
        <taxon>Aculeata</taxon>
        <taxon>Formicoidea</taxon>
        <taxon>Formicidae</taxon>
        <taxon>Myrmicinae</taxon>
        <taxon>Pseudoatta</taxon>
    </lineage>
</organism>
<keyword evidence="18" id="KW-0449">Lipoprotein</keyword>
<evidence type="ECO:0000256" key="13">
    <source>
        <dbReference type="ARBA" id="ARBA00022968"/>
    </source>
</evidence>
<dbReference type="GO" id="GO:0070006">
    <property type="term" value="F:metalloaminopeptidase activity"/>
    <property type="evidence" value="ECO:0007669"/>
    <property type="project" value="TreeGrafter"/>
</dbReference>
<evidence type="ECO:0000256" key="20">
    <source>
        <dbReference type="PIRSR" id="PIRSR634016-3"/>
    </source>
</evidence>
<dbReference type="GO" id="GO:0008270">
    <property type="term" value="F:zinc ion binding"/>
    <property type="evidence" value="ECO:0007669"/>
    <property type="project" value="InterPro"/>
</dbReference>
<evidence type="ECO:0000256" key="10">
    <source>
        <dbReference type="ARBA" id="ARBA00022729"/>
    </source>
</evidence>
<dbReference type="FunFam" id="2.60.40.1730:FF:000001">
    <property type="entry name" value="Leucyl-cystinyl aminopeptidase"/>
    <property type="match status" value="1"/>
</dbReference>
<dbReference type="SUPFAM" id="SSF63737">
    <property type="entry name" value="Leukotriene A4 hydrolase N-terminal domain"/>
    <property type="match status" value="3"/>
</dbReference>
<dbReference type="InterPro" id="IPR027268">
    <property type="entry name" value="Peptidase_M4/M1_CTD_sf"/>
</dbReference>
<dbReference type="InterPro" id="IPR014782">
    <property type="entry name" value="Peptidase_M1_dom"/>
</dbReference>
<dbReference type="InterPro" id="IPR024571">
    <property type="entry name" value="ERAP1-like_C_dom"/>
</dbReference>
<feature type="domain" description="Aminopeptidase N-like N-terminal" evidence="25">
    <location>
        <begin position="906"/>
        <end position="1095"/>
    </location>
</feature>
<evidence type="ECO:0000256" key="8">
    <source>
        <dbReference type="ARBA" id="ARBA00022692"/>
    </source>
</evidence>
<evidence type="ECO:0000256" key="14">
    <source>
        <dbReference type="ARBA" id="ARBA00022989"/>
    </source>
</evidence>
<keyword evidence="7" id="KW-0645">Protease</keyword>
<evidence type="ECO:0000256" key="3">
    <source>
        <dbReference type="ARBA" id="ARBA00010136"/>
    </source>
</evidence>